<name>B9XL33_PEDPL</name>
<comment type="caution">
    <text evidence="1">The sequence shown here is derived from an EMBL/GenBank/DDBJ whole genome shotgun (WGS) entry which is preliminary data.</text>
</comment>
<accession>B9XL33</accession>
<gene>
    <name evidence="1" type="ORF">Cflav_PD2228</name>
</gene>
<sequence length="141" mass="15945">MVMPFIVERSFANPTRRMLLTSLVLCSGLFCGCVQVLRPYNQASQQKFRVKSAMPLHYTISVANESEYRVAADGRVIVDVPQLQRGCDTYLFDIVKISDGSPYNLRVIQLKSNNHVVRKLSLNDVAKLPVDEKGYHLLTVE</sequence>
<evidence type="ECO:0000313" key="1">
    <source>
        <dbReference type="EMBL" id="EEF59384.1"/>
    </source>
</evidence>
<keyword evidence="2" id="KW-1185">Reference proteome</keyword>
<proteinExistence type="predicted"/>
<dbReference type="STRING" id="320771.Cflav_PD2228"/>
<organism evidence="1 2">
    <name type="scientific">Pedosphaera parvula (strain Ellin514)</name>
    <dbReference type="NCBI Taxonomy" id="320771"/>
    <lineage>
        <taxon>Bacteria</taxon>
        <taxon>Pseudomonadati</taxon>
        <taxon>Verrucomicrobiota</taxon>
        <taxon>Pedosphaerae</taxon>
        <taxon>Pedosphaerales</taxon>
        <taxon>Pedosphaeraceae</taxon>
        <taxon>Pedosphaera</taxon>
    </lineage>
</organism>
<evidence type="ECO:0000313" key="2">
    <source>
        <dbReference type="Proteomes" id="UP000003688"/>
    </source>
</evidence>
<dbReference type="AlphaFoldDB" id="B9XL33"/>
<reference evidence="1 2" key="1">
    <citation type="journal article" date="2011" name="J. Bacteriol.">
        <title>Genome sequence of 'Pedosphaera parvula' Ellin514, an aerobic Verrucomicrobial isolate from pasture soil.</title>
        <authorList>
            <person name="Kant R."/>
            <person name="van Passel M.W."/>
            <person name="Sangwan P."/>
            <person name="Palva A."/>
            <person name="Lucas S."/>
            <person name="Copeland A."/>
            <person name="Lapidus A."/>
            <person name="Glavina Del Rio T."/>
            <person name="Dalin E."/>
            <person name="Tice H."/>
            <person name="Bruce D."/>
            <person name="Goodwin L."/>
            <person name="Pitluck S."/>
            <person name="Chertkov O."/>
            <person name="Larimer F.W."/>
            <person name="Land M.L."/>
            <person name="Hauser L."/>
            <person name="Brettin T.S."/>
            <person name="Detter J.C."/>
            <person name="Han S."/>
            <person name="de Vos W.M."/>
            <person name="Janssen P.H."/>
            <person name="Smidt H."/>
        </authorList>
    </citation>
    <scope>NUCLEOTIDE SEQUENCE [LARGE SCALE GENOMIC DNA]</scope>
    <source>
        <strain evidence="1 2">Ellin514</strain>
    </source>
</reference>
<protein>
    <submittedName>
        <fullName evidence="1">Uncharacterized protein</fullName>
    </submittedName>
</protein>
<dbReference type="EMBL" id="ABOX02000028">
    <property type="protein sequence ID" value="EEF59384.1"/>
    <property type="molecule type" value="Genomic_DNA"/>
</dbReference>
<dbReference type="Proteomes" id="UP000003688">
    <property type="component" value="Unassembled WGS sequence"/>
</dbReference>